<dbReference type="InterPro" id="IPR029058">
    <property type="entry name" value="AB_hydrolase_fold"/>
</dbReference>
<dbReference type="SUPFAM" id="SSF53474">
    <property type="entry name" value="alpha/beta-Hydrolases"/>
    <property type="match status" value="1"/>
</dbReference>
<evidence type="ECO:0000313" key="8">
    <source>
        <dbReference type="EMBL" id="SDK92215.1"/>
    </source>
</evidence>
<dbReference type="EMBL" id="FNFF01000014">
    <property type="protein sequence ID" value="SDK92215.1"/>
    <property type="molecule type" value="Genomic_DNA"/>
</dbReference>
<feature type="compositionally biased region" description="Gly residues" evidence="4">
    <location>
        <begin position="39"/>
        <end position="49"/>
    </location>
</feature>
<dbReference type="InterPro" id="IPR000073">
    <property type="entry name" value="AB_hydrolase_1"/>
</dbReference>
<dbReference type="Pfam" id="PF08386">
    <property type="entry name" value="Abhydrolase_4"/>
    <property type="match status" value="1"/>
</dbReference>
<feature type="signal peptide" evidence="5">
    <location>
        <begin position="1"/>
        <end position="33"/>
    </location>
</feature>
<keyword evidence="2 5" id="KW-0732">Signal</keyword>
<evidence type="ECO:0000256" key="1">
    <source>
        <dbReference type="ARBA" id="ARBA00010088"/>
    </source>
</evidence>
<evidence type="ECO:0000259" key="6">
    <source>
        <dbReference type="Pfam" id="PF00561"/>
    </source>
</evidence>
<protein>
    <submittedName>
        <fullName evidence="8">TAP-like protein</fullName>
    </submittedName>
</protein>
<evidence type="ECO:0000256" key="4">
    <source>
        <dbReference type="SAM" id="MobiDB-lite"/>
    </source>
</evidence>
<evidence type="ECO:0000256" key="5">
    <source>
        <dbReference type="SAM" id="SignalP"/>
    </source>
</evidence>
<dbReference type="OrthoDB" id="4498590at2"/>
<dbReference type="Proteomes" id="UP000199155">
    <property type="component" value="Unassembled WGS sequence"/>
</dbReference>
<feature type="domain" description="AB hydrolase-1" evidence="6">
    <location>
        <begin position="133"/>
        <end position="314"/>
    </location>
</feature>
<dbReference type="PANTHER" id="PTHR43248:SF29">
    <property type="entry name" value="TRIPEPTIDYL AMINOPEPTIDASE"/>
    <property type="match status" value="1"/>
</dbReference>
<evidence type="ECO:0000256" key="2">
    <source>
        <dbReference type="ARBA" id="ARBA00022729"/>
    </source>
</evidence>
<dbReference type="STRING" id="417292.SAMN05421806_11479"/>
<dbReference type="RefSeq" id="WP_093615027.1">
    <property type="nucleotide sequence ID" value="NZ_FNFF01000014.1"/>
</dbReference>
<reference evidence="8 9" key="1">
    <citation type="submission" date="2016-10" db="EMBL/GenBank/DDBJ databases">
        <authorList>
            <person name="de Groot N.N."/>
        </authorList>
    </citation>
    <scope>NUCLEOTIDE SEQUENCE [LARGE SCALE GENOMIC DNA]</scope>
    <source>
        <strain evidence="8 9">CGMCC 4.5727</strain>
    </source>
</reference>
<accession>A0A1G9FV48</accession>
<evidence type="ECO:0000313" key="9">
    <source>
        <dbReference type="Proteomes" id="UP000199155"/>
    </source>
</evidence>
<keyword evidence="9" id="KW-1185">Reference proteome</keyword>
<evidence type="ECO:0000259" key="7">
    <source>
        <dbReference type="Pfam" id="PF08386"/>
    </source>
</evidence>
<feature type="domain" description="Peptidase S33 tripeptidyl aminopeptidase-like C-terminal" evidence="7">
    <location>
        <begin position="428"/>
        <end position="533"/>
    </location>
</feature>
<organism evidence="8 9">
    <name type="scientific">Streptomyces indicus</name>
    <dbReference type="NCBI Taxonomy" id="417292"/>
    <lineage>
        <taxon>Bacteria</taxon>
        <taxon>Bacillati</taxon>
        <taxon>Actinomycetota</taxon>
        <taxon>Actinomycetes</taxon>
        <taxon>Kitasatosporales</taxon>
        <taxon>Streptomycetaceae</taxon>
        <taxon>Streptomyces</taxon>
    </lineage>
</organism>
<dbReference type="InterPro" id="IPR013595">
    <property type="entry name" value="Pept_S33_TAP-like_C"/>
</dbReference>
<name>A0A1G9FV48_9ACTN</name>
<dbReference type="GO" id="GO:0016787">
    <property type="term" value="F:hydrolase activity"/>
    <property type="evidence" value="ECO:0007669"/>
    <property type="project" value="UniProtKB-KW"/>
</dbReference>
<comment type="similarity">
    <text evidence="1">Belongs to the peptidase S33 family.</text>
</comment>
<evidence type="ECO:0000256" key="3">
    <source>
        <dbReference type="ARBA" id="ARBA00022801"/>
    </source>
</evidence>
<keyword evidence="3" id="KW-0378">Hydrolase</keyword>
<dbReference type="InterPro" id="IPR051601">
    <property type="entry name" value="Serine_prot/Carboxylest_S33"/>
</dbReference>
<sequence>MASTSGDRAAARTGIARPAALAAAALLAGSLLAGCSGDGAASGKGGGSQAAGSTTAPAKSPGAADDSGLPAALTGQKLNWGDCEGGGSGASDSSWKCATLKVPLDYEDPDGKTIGVALIRSEARDDSKRIGSLLFNFGGPGGSGVNSLPAAAPGYPALHERYDLVGFDPRGVERSGGVECREDADTEKAFTTIDLTPDTAAEEKAYFADAAAFGAGCKEKSGEILPYVTTSNTARDMDLMRIVLGDDKLHYLGYSYGTELGGTYAHLFPEKVGRLVLDAVVDPSADMIGHAKNQTRGFQRALENYLKAEGRDPKEGTQEIAALLKSLDKKPLPAAGGRDLNETLGTTGITQALYSESMWPQLTAALQAAEDGDGSPLLALADEYNNRDASGRYGRAMHAQRSISCADSQVRPTPAQAKKLLPEFMEISPVFGGYLGWDAAGWCHKWPVAGEHKTPEVSAPGAAPILVIGTTGDSATPFEGARRMADELGKGVGVHLTFKGEGHGAYGGGNPCVDSTVEDYLLDHKVPEDGKVCS</sequence>
<proteinExistence type="inferred from homology"/>
<dbReference type="Gene3D" id="3.40.50.1820">
    <property type="entry name" value="alpha/beta hydrolase"/>
    <property type="match status" value="1"/>
</dbReference>
<feature type="chain" id="PRO_5039318543" evidence="5">
    <location>
        <begin position="34"/>
        <end position="534"/>
    </location>
</feature>
<dbReference type="PANTHER" id="PTHR43248">
    <property type="entry name" value="2-SUCCINYL-6-HYDROXY-2,4-CYCLOHEXADIENE-1-CARBOXYLATE SYNTHASE"/>
    <property type="match status" value="1"/>
</dbReference>
<dbReference type="Pfam" id="PF00561">
    <property type="entry name" value="Abhydrolase_1"/>
    <property type="match status" value="1"/>
</dbReference>
<gene>
    <name evidence="8" type="ORF">SAMN05421806_11479</name>
</gene>
<feature type="region of interest" description="Disordered" evidence="4">
    <location>
        <begin position="39"/>
        <end position="71"/>
    </location>
</feature>
<dbReference type="AlphaFoldDB" id="A0A1G9FV48"/>